<reference evidence="1" key="2">
    <citation type="submission" date="2023-04" db="EMBL/GenBank/DDBJ databases">
        <authorList>
            <person name="Beletskiy A.V."/>
            <person name="Mardanov A.V."/>
            <person name="Ravin N.V."/>
        </authorList>
    </citation>
    <scope>NUCLEOTIDE SEQUENCE</scope>
    <source>
        <strain evidence="1">GKL-02</strain>
    </source>
</reference>
<gene>
    <name evidence="1" type="ORF">QJT81_21685</name>
</gene>
<dbReference type="AlphaFoldDB" id="A0AA95HG04"/>
<accession>A0AA95HG04</accession>
<dbReference type="EMBL" id="CP124756">
    <property type="protein sequence ID" value="WGZ94354.1"/>
    <property type="molecule type" value="Genomic_DNA"/>
</dbReference>
<protein>
    <submittedName>
        <fullName evidence="1">Uncharacterized protein</fullName>
    </submittedName>
</protein>
<dbReference type="Proteomes" id="UP001301326">
    <property type="component" value="Chromosome"/>
</dbReference>
<sequence length="138" mass="15761">MGWYIQSLPLVSLRVQTHYQAAVTYELYQNRGGYKHVLHSYLDVMDLVHPETDEPLQGRIFLERTIQPNSCLNKGAEVLGEQKGKIYPCILPPEQLSDKGDYVFEPPNRYTVTVKAKIWGKHLLVVGHPAFKALSLVR</sequence>
<dbReference type="KEGG" id="tput:QJT81_21685"/>
<reference evidence="1" key="1">
    <citation type="journal article" date="2023" name="Int. J. Mol. Sci.">
        <title>Metagenomics Revealed a New Genus 'Candidatus Thiocaldithrix dubininis' gen. nov., sp. nov. and a New Species 'Candidatus Thiothrix putei' sp. nov. in the Family Thiotrichaceae, Some Members of Which Have Traits of Both Na+- and H+-Motive Energetics.</title>
        <authorList>
            <person name="Ravin N.V."/>
            <person name="Muntyan M.S."/>
            <person name="Smolyakov D.D."/>
            <person name="Rudenko T.S."/>
            <person name="Beletsky A.V."/>
            <person name="Mardanov A.V."/>
            <person name="Grabovich M.Y."/>
        </authorList>
    </citation>
    <scope>NUCLEOTIDE SEQUENCE</scope>
    <source>
        <strain evidence="1">GKL-02</strain>
    </source>
</reference>
<proteinExistence type="predicted"/>
<name>A0AA95HG04_9GAMM</name>
<evidence type="ECO:0000313" key="1">
    <source>
        <dbReference type="EMBL" id="WGZ94354.1"/>
    </source>
</evidence>
<organism evidence="1">
    <name type="scientific">Candidatus Thiothrix putei</name>
    <dbReference type="NCBI Taxonomy" id="3080811"/>
    <lineage>
        <taxon>Bacteria</taxon>
        <taxon>Pseudomonadati</taxon>
        <taxon>Pseudomonadota</taxon>
        <taxon>Gammaproteobacteria</taxon>
        <taxon>Thiotrichales</taxon>
        <taxon>Thiotrichaceae</taxon>
        <taxon>Thiothrix</taxon>
    </lineage>
</organism>